<gene>
    <name evidence="2" type="ORF">AB6A40_010750</name>
</gene>
<dbReference type="EMBL" id="JBGFUD010014995">
    <property type="protein sequence ID" value="MFH4984041.1"/>
    <property type="molecule type" value="Genomic_DNA"/>
</dbReference>
<evidence type="ECO:0000313" key="2">
    <source>
        <dbReference type="EMBL" id="MFH4984041.1"/>
    </source>
</evidence>
<dbReference type="AlphaFoldDB" id="A0ABD6F1R2"/>
<keyword evidence="1" id="KW-0472">Membrane</keyword>
<comment type="caution">
    <text evidence="2">The sequence shown here is derived from an EMBL/GenBank/DDBJ whole genome shotgun (WGS) entry which is preliminary data.</text>
</comment>
<evidence type="ECO:0000256" key="1">
    <source>
        <dbReference type="SAM" id="Phobius"/>
    </source>
</evidence>
<protein>
    <submittedName>
        <fullName evidence="2">Uncharacterized protein</fullName>
    </submittedName>
</protein>
<sequence>MSDLVHGHVKVLDPSTSTSLPFRSEEPKSFSNSTLCVEKSTFAGLSAGLLTAYLTTTGFAGSLFYLIRRSQSSSS</sequence>
<proteinExistence type="predicted"/>
<keyword evidence="1" id="KW-1133">Transmembrane helix</keyword>
<organism evidence="2 3">
    <name type="scientific">Gnathostoma spinigerum</name>
    <dbReference type="NCBI Taxonomy" id="75299"/>
    <lineage>
        <taxon>Eukaryota</taxon>
        <taxon>Metazoa</taxon>
        <taxon>Ecdysozoa</taxon>
        <taxon>Nematoda</taxon>
        <taxon>Chromadorea</taxon>
        <taxon>Rhabditida</taxon>
        <taxon>Spirurina</taxon>
        <taxon>Gnathostomatomorpha</taxon>
        <taxon>Gnathostomatoidea</taxon>
        <taxon>Gnathostomatidae</taxon>
        <taxon>Gnathostoma</taxon>
    </lineage>
</organism>
<reference evidence="2 3" key="1">
    <citation type="submission" date="2024-08" db="EMBL/GenBank/DDBJ databases">
        <title>Gnathostoma spinigerum genome.</title>
        <authorList>
            <person name="Gonzalez-Bertolin B."/>
            <person name="Monzon S."/>
            <person name="Zaballos A."/>
            <person name="Jimenez P."/>
            <person name="Dekumyoy P."/>
            <person name="Varona S."/>
            <person name="Cuesta I."/>
            <person name="Sumanam S."/>
            <person name="Adisakwattana P."/>
            <person name="Gasser R.B."/>
            <person name="Hernandez-Gonzalez A."/>
            <person name="Young N.D."/>
            <person name="Perteguer M.J."/>
        </authorList>
    </citation>
    <scope>NUCLEOTIDE SEQUENCE [LARGE SCALE GENOMIC DNA]</scope>
    <source>
        <strain evidence="2">AL3</strain>
        <tissue evidence="2">Liver</tissue>
    </source>
</reference>
<name>A0ABD6F1R2_9BILA</name>
<accession>A0ABD6F1R2</accession>
<feature type="transmembrane region" description="Helical" evidence="1">
    <location>
        <begin position="42"/>
        <end position="67"/>
    </location>
</feature>
<keyword evidence="1" id="KW-0812">Transmembrane</keyword>
<evidence type="ECO:0000313" key="3">
    <source>
        <dbReference type="Proteomes" id="UP001608902"/>
    </source>
</evidence>
<dbReference type="Proteomes" id="UP001608902">
    <property type="component" value="Unassembled WGS sequence"/>
</dbReference>
<keyword evidence="3" id="KW-1185">Reference proteome</keyword>